<keyword evidence="2" id="KW-1185">Reference proteome</keyword>
<dbReference type="Proteomes" id="UP000008068">
    <property type="component" value="Unassembled WGS sequence"/>
</dbReference>
<evidence type="ECO:0000313" key="1">
    <source>
        <dbReference type="EMBL" id="EGT51650.1"/>
    </source>
</evidence>
<organism evidence="2">
    <name type="scientific">Caenorhabditis brenneri</name>
    <name type="common">Nematode worm</name>
    <dbReference type="NCBI Taxonomy" id="135651"/>
    <lineage>
        <taxon>Eukaryota</taxon>
        <taxon>Metazoa</taxon>
        <taxon>Ecdysozoa</taxon>
        <taxon>Nematoda</taxon>
        <taxon>Chromadorea</taxon>
        <taxon>Rhabditida</taxon>
        <taxon>Rhabditina</taxon>
        <taxon>Rhabditomorpha</taxon>
        <taxon>Rhabditoidea</taxon>
        <taxon>Rhabditidae</taxon>
        <taxon>Peloderinae</taxon>
        <taxon>Caenorhabditis</taxon>
    </lineage>
</organism>
<evidence type="ECO:0000313" key="2">
    <source>
        <dbReference type="Proteomes" id="UP000008068"/>
    </source>
</evidence>
<gene>
    <name evidence="1" type="ORF">CAEBREN_04920</name>
</gene>
<proteinExistence type="predicted"/>
<sequence>MPLPLPPRNRAFRLPEHIREKIGRFRAVFVENVIEGIKDDLMRGSRSERRSCIKRIPLTVKLGLRMAEQNKPYFEEVEEIDEEELRLFAWNQLNGIEEACIGNKHEPRELEMDVMNWAKKIVTNPKQLELIELKQFTGFTLAKFLDSPDQWKEEHWPFGLYIHMKSHLNRVMNNESGYKFEFN</sequence>
<name>G0PD90_CAEBE</name>
<reference evidence="2" key="1">
    <citation type="submission" date="2011-07" db="EMBL/GenBank/DDBJ databases">
        <authorList>
            <consortium name="Caenorhabditis brenneri Sequencing and Analysis Consortium"/>
            <person name="Wilson R.K."/>
        </authorList>
    </citation>
    <scope>NUCLEOTIDE SEQUENCE [LARGE SCALE GENOMIC DNA]</scope>
    <source>
        <strain evidence="2">PB2801</strain>
    </source>
</reference>
<dbReference type="HOGENOM" id="CLU_1476420_0_0_1"/>
<accession>G0PD90</accession>
<dbReference type="AlphaFoldDB" id="G0PD90"/>
<dbReference type="OrthoDB" id="5911795at2759"/>
<dbReference type="EMBL" id="GL380268">
    <property type="protein sequence ID" value="EGT51650.1"/>
    <property type="molecule type" value="Genomic_DNA"/>
</dbReference>
<dbReference type="InParanoid" id="G0PD90"/>
<protein>
    <submittedName>
        <fullName evidence="1">Uncharacterized protein</fullName>
    </submittedName>
</protein>